<dbReference type="GO" id="GO:0032259">
    <property type="term" value="P:methylation"/>
    <property type="evidence" value="ECO:0007669"/>
    <property type="project" value="UniProtKB-KW"/>
</dbReference>
<comment type="catalytic activity">
    <reaction evidence="8">
        <text>2-[(3S)-amino-3-carboxypropyl]-L-histidyl-[translation elongation factor 2] + 4 S-adenosyl-L-methionine = diphthine methyl ester-[translation elongation factor 2] + 4 S-adenosyl-L-homocysteine + 3 H(+)</text>
        <dbReference type="Rhea" id="RHEA:42652"/>
        <dbReference type="Rhea" id="RHEA-COMP:9749"/>
        <dbReference type="Rhea" id="RHEA-COMP:10173"/>
        <dbReference type="ChEBI" id="CHEBI:15378"/>
        <dbReference type="ChEBI" id="CHEBI:57856"/>
        <dbReference type="ChEBI" id="CHEBI:59789"/>
        <dbReference type="ChEBI" id="CHEBI:73995"/>
        <dbReference type="ChEBI" id="CHEBI:79005"/>
        <dbReference type="EC" id="2.1.1.314"/>
    </reaction>
</comment>
<dbReference type="InterPro" id="IPR014777">
    <property type="entry name" value="4pyrrole_Mease_sub1"/>
</dbReference>
<comment type="pathway">
    <text evidence="2">Protein modification; peptidyl-diphthamide biosynthesis.</text>
</comment>
<dbReference type="SUPFAM" id="SSF53790">
    <property type="entry name" value="Tetrapyrrole methylase"/>
    <property type="match status" value="1"/>
</dbReference>
<evidence type="ECO:0000313" key="10">
    <source>
        <dbReference type="EMBL" id="CAD9770278.1"/>
    </source>
</evidence>
<dbReference type="EMBL" id="HBHP01022905">
    <property type="protein sequence ID" value="CAD9770278.1"/>
    <property type="molecule type" value="Transcribed_RNA"/>
</dbReference>
<evidence type="ECO:0000256" key="4">
    <source>
        <dbReference type="ARBA" id="ARBA00011927"/>
    </source>
</evidence>
<keyword evidence="7" id="KW-0949">S-adenosyl-L-methionine</keyword>
<dbReference type="GO" id="GO:0017183">
    <property type="term" value="P:protein histidyl modification to diphthamide"/>
    <property type="evidence" value="ECO:0007669"/>
    <property type="project" value="UniProtKB-UniPathway"/>
</dbReference>
<dbReference type="Pfam" id="PF00590">
    <property type="entry name" value="TP_methylase"/>
    <property type="match status" value="1"/>
</dbReference>
<dbReference type="InterPro" id="IPR014776">
    <property type="entry name" value="4pyrrole_Mease_sub2"/>
</dbReference>
<protein>
    <recommendedName>
        <fullName evidence="4">diphthine methyl ester synthase</fullName>
        <ecNumber evidence="4">2.1.1.314</ecNumber>
    </recommendedName>
</protein>
<evidence type="ECO:0000256" key="2">
    <source>
        <dbReference type="ARBA" id="ARBA00005156"/>
    </source>
</evidence>
<reference evidence="10" key="1">
    <citation type="submission" date="2021-01" db="EMBL/GenBank/DDBJ databases">
        <authorList>
            <person name="Corre E."/>
            <person name="Pelletier E."/>
            <person name="Niang G."/>
            <person name="Scheremetjew M."/>
            <person name="Finn R."/>
            <person name="Kale V."/>
            <person name="Holt S."/>
            <person name="Cochrane G."/>
            <person name="Meng A."/>
            <person name="Brown T."/>
            <person name="Cohen L."/>
        </authorList>
    </citation>
    <scope>NUCLEOTIDE SEQUENCE</scope>
    <source>
        <strain evidence="10">CCMP622</strain>
    </source>
</reference>
<evidence type="ECO:0000259" key="9">
    <source>
        <dbReference type="Pfam" id="PF00590"/>
    </source>
</evidence>
<dbReference type="Gene3D" id="3.30.950.10">
    <property type="entry name" value="Methyltransferase, Cobalt-precorrin-4 Transmethylase, Domain 2"/>
    <property type="match status" value="1"/>
</dbReference>
<dbReference type="GO" id="GO:0141133">
    <property type="term" value="F:diphthine methyl ester synthase activity"/>
    <property type="evidence" value="ECO:0007669"/>
    <property type="project" value="UniProtKB-EC"/>
</dbReference>
<accession>A0A7S2TUW2</accession>
<evidence type="ECO:0000256" key="3">
    <source>
        <dbReference type="ARBA" id="ARBA00006729"/>
    </source>
</evidence>
<evidence type="ECO:0000256" key="5">
    <source>
        <dbReference type="ARBA" id="ARBA00022603"/>
    </source>
</evidence>
<dbReference type="NCBIfam" id="TIGR00522">
    <property type="entry name" value="dph5"/>
    <property type="match status" value="1"/>
</dbReference>
<name>A0A7S2TUW2_9EUKA</name>
<organism evidence="10">
    <name type="scientific">Lotharella oceanica</name>
    <dbReference type="NCBI Taxonomy" id="641309"/>
    <lineage>
        <taxon>Eukaryota</taxon>
        <taxon>Sar</taxon>
        <taxon>Rhizaria</taxon>
        <taxon>Cercozoa</taxon>
        <taxon>Chlorarachniophyceae</taxon>
        <taxon>Lotharella</taxon>
    </lineage>
</organism>
<evidence type="ECO:0000256" key="7">
    <source>
        <dbReference type="ARBA" id="ARBA00022691"/>
    </source>
</evidence>
<dbReference type="CDD" id="cd11647">
    <property type="entry name" value="DHP5_DphB"/>
    <property type="match status" value="1"/>
</dbReference>
<keyword evidence="6" id="KW-0808">Transferase</keyword>
<evidence type="ECO:0000256" key="8">
    <source>
        <dbReference type="ARBA" id="ARBA00048752"/>
    </source>
</evidence>
<dbReference type="AlphaFoldDB" id="A0A7S2TUW2"/>
<keyword evidence="5" id="KW-0489">Methyltransferase</keyword>
<comment type="similarity">
    <text evidence="3">Belongs to the diphthine synthase family.</text>
</comment>
<dbReference type="InterPro" id="IPR035996">
    <property type="entry name" value="4pyrrol_Methylase_sf"/>
</dbReference>
<dbReference type="InterPro" id="IPR004551">
    <property type="entry name" value="Dphthn_synthase"/>
</dbReference>
<evidence type="ECO:0000256" key="6">
    <source>
        <dbReference type="ARBA" id="ARBA00022679"/>
    </source>
</evidence>
<dbReference type="InterPro" id="IPR000878">
    <property type="entry name" value="4pyrrol_Mease"/>
</dbReference>
<sequence length="359" mass="39544">MLHVPTVRGNSNTIASLEAEEEIPARWMSVPMGRISKIGSATPNRGLYLIGLGLGDPTDITVKGLAVLRNCSHVYLERYTSVLPSPIRELEDMSGRSITVADREMVENHADGILDKAGREAVAFLVVGSPLAATTHYDLILRARKRNVTVHIIPNASIMTAVSMCGLQLYSFGQPVSIPLFNGNWRPGSFIKRILDNMNRNLHTLCLLDLKVKEPDLDQLAQGRIVYLPERFMTASTAARQILEVVNRTAREKEEQQQQARSKRRPWWRIMGRYFRWAESPSTPAQSALAPTTVGPETRAVALARVGAGDMKIVSGTLAEIANLDLGPPLHSLVILAKELHPLEQEALLQFDIHGAGAL</sequence>
<dbReference type="EC" id="2.1.1.314" evidence="4"/>
<evidence type="ECO:0000256" key="1">
    <source>
        <dbReference type="ARBA" id="ARBA00004006"/>
    </source>
</evidence>
<dbReference type="PANTHER" id="PTHR10882:SF0">
    <property type="entry name" value="DIPHTHINE METHYL ESTER SYNTHASE"/>
    <property type="match status" value="1"/>
</dbReference>
<dbReference type="Gene3D" id="3.40.1010.10">
    <property type="entry name" value="Cobalt-precorrin-4 Transmethylase, Domain 1"/>
    <property type="match status" value="1"/>
</dbReference>
<gene>
    <name evidence="10" type="ORF">LSP00402_LOCUS14263</name>
</gene>
<comment type="function">
    <text evidence="1">S-adenosyl-L-methionine-dependent methyltransferase that catalyzes four methylations of the modified target histidine residue in translation elongation factor 2 (EF-2), to form an intermediate called diphthine methyl ester. The four successive methylation reactions represent the second step of diphthamide biosynthesis.</text>
</comment>
<dbReference type="PANTHER" id="PTHR10882">
    <property type="entry name" value="DIPHTHINE SYNTHASE"/>
    <property type="match status" value="1"/>
</dbReference>
<proteinExistence type="inferred from homology"/>
<dbReference type="UniPathway" id="UPA00559"/>
<feature type="domain" description="Tetrapyrrole methylase" evidence="9">
    <location>
        <begin position="47"/>
        <end position="209"/>
    </location>
</feature>